<evidence type="ECO:0000313" key="9">
    <source>
        <dbReference type="EMBL" id="KRT80998.1"/>
    </source>
</evidence>
<evidence type="ECO:0000256" key="3">
    <source>
        <dbReference type="ARBA" id="ARBA00022816"/>
    </source>
</evidence>
<dbReference type="InterPro" id="IPR024882">
    <property type="entry name" value="NUP58/p45/49"/>
</dbReference>
<keyword evidence="10" id="KW-1185">Reference proteome</keyword>
<comment type="caution">
    <text evidence="9">The sequence shown here is derived from an EMBL/GenBank/DDBJ whole genome shotgun (WGS) entry which is preliminary data.</text>
</comment>
<dbReference type="GO" id="GO:0015031">
    <property type="term" value="P:protein transport"/>
    <property type="evidence" value="ECO:0007669"/>
    <property type="project" value="UniProtKB-KW"/>
</dbReference>
<keyword evidence="5" id="KW-0811">Translocation</keyword>
<dbReference type="AlphaFoldDB" id="A0A0T6B0T5"/>
<keyword evidence="3" id="KW-0509">mRNA transport</keyword>
<sequence>MFGGINTKSSNPGFGLSFGAPTTGSITFGTPAVPNPTPFGAPSQPASGFGSTNFGMPSFGTPAPATTQSTGLSFGTPATGGTGFPFGAAPASTASTTGLTFGTPSTLPTSTTSFGFGTTAPGTTSLNFGTPATSTTTGFSFGTPASTNLTFGTPASTTGLTFGTPASTGLTFGTPASTGLAFGTPATTNLAFGTPTSSSLAFGTAPITTSAPSFAFNTTSTQPALPAMPFAAPFALNTQTTTSAPSFNSSFGGITTTTSTFSLTTPSTTNTTGLSFGLGAATTQTSGLSFGLGGTTTSLSLSKPLTTTTSAQPTFGLGGIVQSTPKTEALAARKPEIAPCDQLIPNELQQTVENFKAHVKQQNSFSSDVSRISVKEFRKVSGEVDQVGNALTEVEKQLQNNRSMAEKLKIDTAKGLQNIEMAQRTMDTPPNLQYDNVMPMVFFKELVDNFEKELQNLKLQIEYTDKYIRNFDKPLPLNSQDLAVGMRRLHETFVALAGRLQTVHNQVESQKEQYLNFRKYMRNDDTNIFETPKAQSNISNITFSSFNYKPPSIASGPSPFNALSHPSVIQAAAQNQTQTTTAGNISFGFCLQPTNPTGTSVSGNTCLVTHCGQPSSLQFNTAANTNFQLQKPPTGNKRGKQITY</sequence>
<keyword evidence="7" id="KW-0539">Nucleus</keyword>
<evidence type="ECO:0000256" key="1">
    <source>
        <dbReference type="ARBA" id="ARBA00004567"/>
    </source>
</evidence>
<evidence type="ECO:0000256" key="4">
    <source>
        <dbReference type="ARBA" id="ARBA00022927"/>
    </source>
</evidence>
<protein>
    <recommendedName>
        <fullName evidence="11">Nucleoporin Nup58</fullName>
    </recommendedName>
</protein>
<dbReference type="GO" id="GO:0005643">
    <property type="term" value="C:nuclear pore"/>
    <property type="evidence" value="ECO:0007669"/>
    <property type="project" value="UniProtKB-SubCell"/>
</dbReference>
<feature type="compositionally biased region" description="Polar residues" evidence="8">
    <location>
        <begin position="44"/>
        <end position="55"/>
    </location>
</feature>
<dbReference type="Pfam" id="PF15967">
    <property type="entry name" value="Nucleoporin_FG2"/>
    <property type="match status" value="1"/>
</dbReference>
<evidence type="ECO:0000256" key="7">
    <source>
        <dbReference type="ARBA" id="ARBA00023242"/>
    </source>
</evidence>
<accession>A0A0T6B0T5</accession>
<proteinExistence type="predicted"/>
<dbReference type="PANTHER" id="PTHR13437:SF2">
    <property type="entry name" value="NUCLEOPORIN P58_P45"/>
    <property type="match status" value="1"/>
</dbReference>
<keyword evidence="2" id="KW-0813">Transport</keyword>
<keyword evidence="6" id="KW-0906">Nuclear pore complex</keyword>
<dbReference type="GO" id="GO:0051028">
    <property type="term" value="P:mRNA transport"/>
    <property type="evidence" value="ECO:0007669"/>
    <property type="project" value="UniProtKB-KW"/>
</dbReference>
<dbReference type="PANTHER" id="PTHR13437">
    <property type="entry name" value="NUCLEOPORIN P58/P45 NUCLEOPORIN-LIKE PROTEIN 1"/>
    <property type="match status" value="1"/>
</dbReference>
<name>A0A0T6B0T5_9SCAR</name>
<evidence type="ECO:0000313" key="10">
    <source>
        <dbReference type="Proteomes" id="UP000051574"/>
    </source>
</evidence>
<evidence type="ECO:0000256" key="5">
    <source>
        <dbReference type="ARBA" id="ARBA00023010"/>
    </source>
</evidence>
<feature type="compositionally biased region" description="Polar residues" evidence="8">
    <location>
        <begin position="64"/>
        <end position="73"/>
    </location>
</feature>
<gene>
    <name evidence="9" type="ORF">AMK59_5146</name>
</gene>
<dbReference type="Proteomes" id="UP000051574">
    <property type="component" value="Unassembled WGS sequence"/>
</dbReference>
<dbReference type="GO" id="GO:0008139">
    <property type="term" value="F:nuclear localization sequence binding"/>
    <property type="evidence" value="ECO:0007669"/>
    <property type="project" value="InterPro"/>
</dbReference>
<feature type="region of interest" description="Disordered" evidence="8">
    <location>
        <begin position="27"/>
        <end position="89"/>
    </location>
</feature>
<dbReference type="GO" id="GO:0017056">
    <property type="term" value="F:structural constituent of nuclear pore"/>
    <property type="evidence" value="ECO:0007669"/>
    <property type="project" value="InterPro"/>
</dbReference>
<dbReference type="OrthoDB" id="2538017at2759"/>
<evidence type="ECO:0008006" key="11">
    <source>
        <dbReference type="Google" id="ProtNLM"/>
    </source>
</evidence>
<evidence type="ECO:0000256" key="8">
    <source>
        <dbReference type="SAM" id="MobiDB-lite"/>
    </source>
</evidence>
<organism evidence="9 10">
    <name type="scientific">Oryctes borbonicus</name>
    <dbReference type="NCBI Taxonomy" id="1629725"/>
    <lineage>
        <taxon>Eukaryota</taxon>
        <taxon>Metazoa</taxon>
        <taxon>Ecdysozoa</taxon>
        <taxon>Arthropoda</taxon>
        <taxon>Hexapoda</taxon>
        <taxon>Insecta</taxon>
        <taxon>Pterygota</taxon>
        <taxon>Neoptera</taxon>
        <taxon>Endopterygota</taxon>
        <taxon>Coleoptera</taxon>
        <taxon>Polyphaga</taxon>
        <taxon>Scarabaeiformia</taxon>
        <taxon>Scarabaeidae</taxon>
        <taxon>Dynastinae</taxon>
        <taxon>Oryctes</taxon>
    </lineage>
</organism>
<dbReference type="EMBL" id="LJIG01016306">
    <property type="protein sequence ID" value="KRT80998.1"/>
    <property type="molecule type" value="Genomic_DNA"/>
</dbReference>
<reference evidence="9 10" key="1">
    <citation type="submission" date="2015-09" db="EMBL/GenBank/DDBJ databases">
        <title>Draft genome of the scarab beetle Oryctes borbonicus.</title>
        <authorList>
            <person name="Meyer J.M."/>
            <person name="Markov G.V."/>
            <person name="Baskaran P."/>
            <person name="Herrmann M."/>
            <person name="Sommer R.J."/>
            <person name="Roedelsperger C."/>
        </authorList>
    </citation>
    <scope>NUCLEOTIDE SEQUENCE [LARGE SCALE GENOMIC DNA]</scope>
    <source>
        <strain evidence="9">OB123</strain>
        <tissue evidence="9">Whole animal</tissue>
    </source>
</reference>
<evidence type="ECO:0000256" key="2">
    <source>
        <dbReference type="ARBA" id="ARBA00022448"/>
    </source>
</evidence>
<dbReference type="Gene3D" id="6.10.140.1350">
    <property type="match status" value="1"/>
</dbReference>
<keyword evidence="4" id="KW-0653">Protein transport</keyword>
<evidence type="ECO:0000256" key="6">
    <source>
        <dbReference type="ARBA" id="ARBA00023132"/>
    </source>
</evidence>
<comment type="subcellular location">
    <subcellularLocation>
        <location evidence="1">Nucleus</location>
        <location evidence="1">Nuclear pore complex</location>
    </subcellularLocation>
</comment>